<dbReference type="STRING" id="1890364.A0A2P6MRH6"/>
<feature type="compositionally biased region" description="Polar residues" evidence="3">
    <location>
        <begin position="231"/>
        <end position="241"/>
    </location>
</feature>
<feature type="compositionally biased region" description="Basic and acidic residues" evidence="3">
    <location>
        <begin position="22"/>
        <end position="36"/>
    </location>
</feature>
<proteinExistence type="predicted"/>
<dbReference type="SUPFAM" id="SSF48366">
    <property type="entry name" value="Ras GEF"/>
    <property type="match status" value="1"/>
</dbReference>
<evidence type="ECO:0000256" key="3">
    <source>
        <dbReference type="SAM" id="MobiDB-lite"/>
    </source>
</evidence>
<dbReference type="InParanoid" id="A0A2P6MRH6"/>
<evidence type="ECO:0000256" key="1">
    <source>
        <dbReference type="ARBA" id="ARBA00022658"/>
    </source>
</evidence>
<dbReference type="PROSITE" id="PS50212">
    <property type="entry name" value="RASGEF_NTER"/>
    <property type="match status" value="1"/>
</dbReference>
<feature type="compositionally biased region" description="Low complexity" evidence="3">
    <location>
        <begin position="169"/>
        <end position="183"/>
    </location>
</feature>
<feature type="domain" description="N-terminal Ras-GEF" evidence="5">
    <location>
        <begin position="340"/>
        <end position="477"/>
    </location>
</feature>
<dbReference type="InterPro" id="IPR036964">
    <property type="entry name" value="RASGEF_cat_dom_sf"/>
</dbReference>
<evidence type="ECO:0000259" key="4">
    <source>
        <dbReference type="PROSITE" id="PS50009"/>
    </source>
</evidence>
<keyword evidence="7" id="KW-1185">Reference proteome</keyword>
<keyword evidence="1 2" id="KW-0344">Guanine-nucleotide releasing factor</keyword>
<dbReference type="GO" id="GO:0007265">
    <property type="term" value="P:Ras protein signal transduction"/>
    <property type="evidence" value="ECO:0007669"/>
    <property type="project" value="TreeGrafter"/>
</dbReference>
<dbReference type="PANTHER" id="PTHR23113">
    <property type="entry name" value="GUANINE NUCLEOTIDE EXCHANGE FACTOR"/>
    <property type="match status" value="1"/>
</dbReference>
<dbReference type="InterPro" id="IPR008937">
    <property type="entry name" value="Ras-like_GEF"/>
</dbReference>
<dbReference type="Pfam" id="PF00617">
    <property type="entry name" value="RasGEF"/>
    <property type="match status" value="1"/>
</dbReference>
<comment type="caution">
    <text evidence="6">The sequence shown here is derived from an EMBL/GenBank/DDBJ whole genome shotgun (WGS) entry which is preliminary data.</text>
</comment>
<evidence type="ECO:0000313" key="7">
    <source>
        <dbReference type="Proteomes" id="UP000241769"/>
    </source>
</evidence>
<dbReference type="OrthoDB" id="546434at2759"/>
<feature type="domain" description="Ras-GEF" evidence="4">
    <location>
        <begin position="503"/>
        <end position="745"/>
    </location>
</feature>
<feature type="region of interest" description="Disordered" evidence="3">
    <location>
        <begin position="11"/>
        <end position="36"/>
    </location>
</feature>
<name>A0A2P6MRH6_9EUKA</name>
<evidence type="ECO:0000256" key="2">
    <source>
        <dbReference type="PROSITE-ProRule" id="PRU00168"/>
    </source>
</evidence>
<dbReference type="PANTHER" id="PTHR23113:SF368">
    <property type="entry name" value="CELL DIVISION CONTROL PROTEIN 25"/>
    <property type="match status" value="1"/>
</dbReference>
<dbReference type="PROSITE" id="PS50009">
    <property type="entry name" value="RASGEF_CAT"/>
    <property type="match status" value="1"/>
</dbReference>
<dbReference type="SMART" id="SM00147">
    <property type="entry name" value="RasGEF"/>
    <property type="match status" value="1"/>
</dbReference>
<dbReference type="Proteomes" id="UP000241769">
    <property type="component" value="Unassembled WGS sequence"/>
</dbReference>
<dbReference type="InterPro" id="IPR000651">
    <property type="entry name" value="Ras-like_Gua-exchang_fac_N"/>
</dbReference>
<dbReference type="InterPro" id="IPR001895">
    <property type="entry name" value="RASGEF_cat_dom"/>
</dbReference>
<dbReference type="EMBL" id="MDYQ01000477">
    <property type="protein sequence ID" value="PRP74307.1"/>
    <property type="molecule type" value="Genomic_DNA"/>
</dbReference>
<evidence type="ECO:0000259" key="5">
    <source>
        <dbReference type="PROSITE" id="PS50212"/>
    </source>
</evidence>
<dbReference type="Gene3D" id="1.20.870.10">
    <property type="entry name" value="Son of sevenless (SoS) protein Chain: S domain 1"/>
    <property type="match status" value="1"/>
</dbReference>
<reference evidence="6 7" key="1">
    <citation type="journal article" date="2018" name="Genome Biol. Evol.">
        <title>Multiple Roots of Fruiting Body Formation in Amoebozoa.</title>
        <authorList>
            <person name="Hillmann F."/>
            <person name="Forbes G."/>
            <person name="Novohradska S."/>
            <person name="Ferling I."/>
            <person name="Riege K."/>
            <person name="Groth M."/>
            <person name="Westermann M."/>
            <person name="Marz M."/>
            <person name="Spaller T."/>
            <person name="Winckler T."/>
            <person name="Schaap P."/>
            <person name="Glockner G."/>
        </authorList>
    </citation>
    <scope>NUCLEOTIDE SEQUENCE [LARGE SCALE GENOMIC DNA]</scope>
    <source>
        <strain evidence="6 7">Jena</strain>
    </source>
</reference>
<dbReference type="GO" id="GO:0005085">
    <property type="term" value="F:guanyl-nucleotide exchange factor activity"/>
    <property type="evidence" value="ECO:0007669"/>
    <property type="project" value="UniProtKB-KW"/>
</dbReference>
<evidence type="ECO:0000313" key="6">
    <source>
        <dbReference type="EMBL" id="PRP74307.1"/>
    </source>
</evidence>
<gene>
    <name evidence="6" type="ORF">PROFUN_11809</name>
</gene>
<sequence>MVLSPHQVLIASSSIGRGRSQPRRDSSDSECRSSVRSPNELKRVISSLVSSGVRTAYFTRQRISEKCYKRCYCHHGVPHVKNSEGDAGSSGRPHALYEHDLVKEEEAAVISRFTLKYGRFPRPPSVSNSQEADSLLSAFLEHKPNTVLMSIPSMTVSESPDTIKKRRSLLSSSSSSGLPRRFSISRPSELRTLNTESELRRLKAGITLEGGKEDEKKQRSTKLRPRFISESKPNSPTSQKKSPLRIPSGVWWQQHIERFTSEAAFISTAVGSGGLPTIQENDSRIIFREDLKPPSAIVTSKIIEELSPKLNLSSTGYGDVKPFSRSASNSQVSLLEELTNRRIPKHGTIDILLRWLILENRDCDVMHHFLQSAASFVIDEDVLNCLISLFENFSQQEDMTARLLYQRRVARFMIIWLRTIPPTDLSFFDSDAMLTDSFNGTQKTKLLDILSQFRHRLDQMELTHDAVALGEIIDKALSAVQPPMRNRMFRSRSFCSVKLTRVAPETVAEIFHEEDLLIFQKIKVRTEFIQCGWTQENRADQTSPNVMALIHRFNRISYWVVSEILSTGNIKTQKRTVKKMITVAKECRARNNFNGLMAVIAGLNMSFVSPFVKSLRDKWQKIIESLESFMSPEYNYKSYRAEVSRLRNLVLDGKYSVHHQHPLMPYMGVYLRDIYFCEESNKSTIDVNGHTAINFDKVNMLGAVLADIHAQQISTSLRPFHYEGDGEVQQYLRDLHTMSEEQMKEASIRCRAWYKD</sequence>
<protein>
    <submittedName>
        <fullName evidence="6">Aimless RasGEF</fullName>
    </submittedName>
</protein>
<feature type="region of interest" description="Disordered" evidence="3">
    <location>
        <begin position="158"/>
        <end position="183"/>
    </location>
</feature>
<dbReference type="GO" id="GO:0005886">
    <property type="term" value="C:plasma membrane"/>
    <property type="evidence" value="ECO:0007669"/>
    <property type="project" value="TreeGrafter"/>
</dbReference>
<dbReference type="InterPro" id="IPR023578">
    <property type="entry name" value="Ras_GEF_dom_sf"/>
</dbReference>
<dbReference type="AlphaFoldDB" id="A0A2P6MRH6"/>
<dbReference type="Gene3D" id="1.10.840.10">
    <property type="entry name" value="Ras guanine-nucleotide exchange factors catalytic domain"/>
    <property type="match status" value="1"/>
</dbReference>
<accession>A0A2P6MRH6</accession>
<organism evidence="6 7">
    <name type="scientific">Planoprotostelium fungivorum</name>
    <dbReference type="NCBI Taxonomy" id="1890364"/>
    <lineage>
        <taxon>Eukaryota</taxon>
        <taxon>Amoebozoa</taxon>
        <taxon>Evosea</taxon>
        <taxon>Variosea</taxon>
        <taxon>Cavosteliida</taxon>
        <taxon>Cavosteliaceae</taxon>
        <taxon>Planoprotostelium</taxon>
    </lineage>
</organism>
<feature type="region of interest" description="Disordered" evidence="3">
    <location>
        <begin position="204"/>
        <end position="244"/>
    </location>
</feature>